<dbReference type="PANTHER" id="PTHR30146:SF109">
    <property type="entry name" value="HTH-TYPE TRANSCRIPTIONAL REGULATOR GALS"/>
    <property type="match status" value="1"/>
</dbReference>
<dbReference type="PROSITE" id="PS50932">
    <property type="entry name" value="HTH_LACI_2"/>
    <property type="match status" value="1"/>
</dbReference>
<keyword evidence="1" id="KW-0805">Transcription regulation</keyword>
<accession>A0ABW1PDW7</accession>
<dbReference type="CDD" id="cd06267">
    <property type="entry name" value="PBP1_LacI_sugar_binding-like"/>
    <property type="match status" value="1"/>
</dbReference>
<dbReference type="SUPFAM" id="SSF53822">
    <property type="entry name" value="Periplasmic binding protein-like I"/>
    <property type="match status" value="1"/>
</dbReference>
<feature type="domain" description="HTH lacI-type" evidence="4">
    <location>
        <begin position="9"/>
        <end position="63"/>
    </location>
</feature>
<keyword evidence="6" id="KW-1185">Reference proteome</keyword>
<evidence type="ECO:0000313" key="5">
    <source>
        <dbReference type="EMBL" id="MFC6093047.1"/>
    </source>
</evidence>
<dbReference type="Pfam" id="PF13377">
    <property type="entry name" value="Peripla_BP_3"/>
    <property type="match status" value="1"/>
</dbReference>
<dbReference type="InterPro" id="IPR028082">
    <property type="entry name" value="Peripla_BP_I"/>
</dbReference>
<name>A0ABW1PDW7_9PSEU</name>
<keyword evidence="2 5" id="KW-0238">DNA-binding</keyword>
<protein>
    <submittedName>
        <fullName evidence="5">LacI family DNA-binding transcriptional regulator</fullName>
    </submittedName>
</protein>
<comment type="caution">
    <text evidence="5">The sequence shown here is derived from an EMBL/GenBank/DDBJ whole genome shotgun (WGS) entry which is preliminary data.</text>
</comment>
<evidence type="ECO:0000313" key="6">
    <source>
        <dbReference type="Proteomes" id="UP001596220"/>
    </source>
</evidence>
<dbReference type="Gene3D" id="3.40.50.2300">
    <property type="match status" value="2"/>
</dbReference>
<dbReference type="SUPFAM" id="SSF47413">
    <property type="entry name" value="lambda repressor-like DNA-binding domains"/>
    <property type="match status" value="1"/>
</dbReference>
<dbReference type="EMBL" id="JBHSQO010000037">
    <property type="protein sequence ID" value="MFC6093047.1"/>
    <property type="molecule type" value="Genomic_DNA"/>
</dbReference>
<dbReference type="GO" id="GO:0003677">
    <property type="term" value="F:DNA binding"/>
    <property type="evidence" value="ECO:0007669"/>
    <property type="project" value="UniProtKB-KW"/>
</dbReference>
<evidence type="ECO:0000256" key="1">
    <source>
        <dbReference type="ARBA" id="ARBA00023015"/>
    </source>
</evidence>
<keyword evidence="3" id="KW-0804">Transcription</keyword>
<dbReference type="InterPro" id="IPR046335">
    <property type="entry name" value="LacI/GalR-like_sensor"/>
</dbReference>
<dbReference type="Proteomes" id="UP001596220">
    <property type="component" value="Unassembled WGS sequence"/>
</dbReference>
<sequence length="327" mass="33001">MAREAWRGAKLTDVARAAGVSPATASRALSGRGPASAAVRARVASAARELGYVPNAAARALATRGGPRVAIGVGGRSAHVLADPYVARVVAAAATVAGAHEAGVSLHWLPLHDPGALARLGEDRGVGGIVVVNPTPELLAAVPRAARGRVAAIGVGTREVPAFDVDNGGGTASVVAHLLSSGRRRIAMVTGAAWLPCVRRAVDAYERLVGGAGCPVRVVPGDFTAARGEVAALEVLARWPDTDAVYALGDLSALGALGALRRAGVDVPGDVAVAGFDDLAVASPSRLTTSTNPVEEIAAGATAAVLDRYRGVPERLYPSTLVLRDSA</sequence>
<dbReference type="RefSeq" id="WP_380639850.1">
    <property type="nucleotide sequence ID" value="NZ_JBHSQO010000037.1"/>
</dbReference>
<organism evidence="5 6">
    <name type="scientific">Saccharothrix lopnurensis</name>
    <dbReference type="NCBI Taxonomy" id="1670621"/>
    <lineage>
        <taxon>Bacteria</taxon>
        <taxon>Bacillati</taxon>
        <taxon>Actinomycetota</taxon>
        <taxon>Actinomycetes</taxon>
        <taxon>Pseudonocardiales</taxon>
        <taxon>Pseudonocardiaceae</taxon>
        <taxon>Saccharothrix</taxon>
    </lineage>
</organism>
<reference evidence="6" key="1">
    <citation type="journal article" date="2019" name="Int. J. Syst. Evol. Microbiol.">
        <title>The Global Catalogue of Microorganisms (GCM) 10K type strain sequencing project: providing services to taxonomists for standard genome sequencing and annotation.</title>
        <authorList>
            <consortium name="The Broad Institute Genomics Platform"/>
            <consortium name="The Broad Institute Genome Sequencing Center for Infectious Disease"/>
            <person name="Wu L."/>
            <person name="Ma J."/>
        </authorList>
    </citation>
    <scope>NUCLEOTIDE SEQUENCE [LARGE SCALE GENOMIC DNA]</scope>
    <source>
        <strain evidence="6">CGMCC 4.7246</strain>
    </source>
</reference>
<dbReference type="CDD" id="cd01392">
    <property type="entry name" value="HTH_LacI"/>
    <property type="match status" value="1"/>
</dbReference>
<evidence type="ECO:0000256" key="2">
    <source>
        <dbReference type="ARBA" id="ARBA00023125"/>
    </source>
</evidence>
<dbReference type="PANTHER" id="PTHR30146">
    <property type="entry name" value="LACI-RELATED TRANSCRIPTIONAL REPRESSOR"/>
    <property type="match status" value="1"/>
</dbReference>
<dbReference type="SMART" id="SM00354">
    <property type="entry name" value="HTH_LACI"/>
    <property type="match status" value="1"/>
</dbReference>
<dbReference type="Gene3D" id="1.10.260.40">
    <property type="entry name" value="lambda repressor-like DNA-binding domains"/>
    <property type="match status" value="1"/>
</dbReference>
<evidence type="ECO:0000256" key="3">
    <source>
        <dbReference type="ARBA" id="ARBA00023163"/>
    </source>
</evidence>
<dbReference type="InterPro" id="IPR000843">
    <property type="entry name" value="HTH_LacI"/>
</dbReference>
<evidence type="ECO:0000259" key="4">
    <source>
        <dbReference type="PROSITE" id="PS50932"/>
    </source>
</evidence>
<gene>
    <name evidence="5" type="ORF">ACFP3R_27575</name>
</gene>
<dbReference type="Pfam" id="PF00356">
    <property type="entry name" value="LacI"/>
    <property type="match status" value="1"/>
</dbReference>
<dbReference type="PROSITE" id="PS00356">
    <property type="entry name" value="HTH_LACI_1"/>
    <property type="match status" value="1"/>
</dbReference>
<dbReference type="InterPro" id="IPR010982">
    <property type="entry name" value="Lambda_DNA-bd_dom_sf"/>
</dbReference>
<proteinExistence type="predicted"/>